<dbReference type="PANTHER" id="PTHR43806">
    <property type="entry name" value="PEPTIDASE S8"/>
    <property type="match status" value="1"/>
</dbReference>
<evidence type="ECO:0000256" key="1">
    <source>
        <dbReference type="ARBA" id="ARBA00011073"/>
    </source>
</evidence>
<dbReference type="SUPFAM" id="SSF52743">
    <property type="entry name" value="Subtilisin-like"/>
    <property type="match status" value="1"/>
</dbReference>
<dbReference type="CDD" id="cd04077">
    <property type="entry name" value="Peptidases_S8_PCSK9_ProteinaseK_like"/>
    <property type="match status" value="1"/>
</dbReference>
<feature type="region of interest" description="Disordered" evidence="7">
    <location>
        <begin position="622"/>
        <end position="668"/>
    </location>
</feature>
<keyword evidence="8" id="KW-0472">Membrane</keyword>
<feature type="active site" description="Charge relay system" evidence="5">
    <location>
        <position position="326"/>
    </location>
</feature>
<dbReference type="GO" id="GO:0004252">
    <property type="term" value="F:serine-type endopeptidase activity"/>
    <property type="evidence" value="ECO:0007669"/>
    <property type="project" value="UniProtKB-UniRule"/>
</dbReference>
<feature type="region of interest" description="Disordered" evidence="7">
    <location>
        <begin position="782"/>
        <end position="803"/>
    </location>
</feature>
<sequence length="981" mass="100160">MGRLGVLGVRVALLPLLAVWLDPVETADSGRDGRVRYIVQFDPARVTAAGVESSLGRAPAGTVVRRRFARLLSGFSAELDEAGRAYYESLGARVGPVFRVQAAAVPSWGLDRVDQRSLPLDGAPYAPALRGDGVSIFVLDTGVNLAHLEFSGRIADGYDFVSDDTVPNDCNGHGTHAAATALGATFGVAPGARLHALRVLDCAGNGASDDVLAALEYVANHKATLKVASLSLGGAGRDRLLEEAVERVVALGTTVVVASGNEGRDACAYTPAATPSAITVGATTSTDFGADFSNAGACVDILAPGAAIRSAWIGGSSRSATLSGTSMATPHVSGMAAQQLQRLGAGATPADVWAAIRARALEGALTDSAANPGRTVPNRLLVLGTAHAPVVPPPPPPAGARGAARELTVRIRPDRYPEDVTWDLFREDANGLGWTRVRGGRLNDGAAETSWRSDVAPGRFLFAIADYFSDGLGCCTDACPSIAPQCGEFELLVDARAPRAFFAVDVQAALADFEYGAARAQLVSGLAALLGVAQADVRVEALMAASVRIVYSVRARAGFGGSGTDAEAVGALRAVLLNVTVEQLTAAAGVPVSAAAQIVPSGCALASAPNFDSGAAYDDGSCAPPAPAPTHAPETSDAMAAHGAVSSGGEAARDDATRNSSDAGEGGPSLADGAGARMGGLTIFALVCAALAIALVAGVCVAARVRSRRKRARQQDGRSTVIFVSHARAFGARAQGASNAAADGGAPTDCAAGALQGARPFATHAAAPIAMPAASADVRLGGAPQLPVSTSPSPDALQGARPHAPGVRVAAAPDASALPGAAARARRAARLRALEAPSPPLPARAALAAASEPNAALSWHEGTPALRENERSAAARAGSFGAGMSAAERRRLRREAYRWPFSGDIPPTLLAALQQELQALSLVHAKRKADVRMFPYDLSKPDDVASLCSELASLPVAILVGVTRALRARGRRWRTLSRDPT</sequence>
<feature type="domain" description="Peptidase S8/S53" evidence="10">
    <location>
        <begin position="131"/>
        <end position="360"/>
    </location>
</feature>
<reference evidence="11" key="1">
    <citation type="submission" date="2021-05" db="EMBL/GenBank/DDBJ databases">
        <title>The genome of the haptophyte Pavlova lutheri (Diacronema luteri, Pavlovales) - a model for lipid biosynthesis in eukaryotic algae.</title>
        <authorList>
            <person name="Hulatt C.J."/>
            <person name="Posewitz M.C."/>
        </authorList>
    </citation>
    <scope>NUCLEOTIDE SEQUENCE</scope>
    <source>
        <strain evidence="11">NIVA-4/92</strain>
    </source>
</reference>
<keyword evidence="4 5" id="KW-0720">Serine protease</keyword>
<keyword evidence="8" id="KW-0812">Transmembrane</keyword>
<dbReference type="PANTHER" id="PTHR43806:SF11">
    <property type="entry name" value="CEREVISIN-RELATED"/>
    <property type="match status" value="1"/>
</dbReference>
<evidence type="ECO:0000256" key="6">
    <source>
        <dbReference type="RuleBase" id="RU003355"/>
    </source>
</evidence>
<dbReference type="InterPro" id="IPR034193">
    <property type="entry name" value="PCSK9_ProteinaseK-like"/>
</dbReference>
<evidence type="ECO:0000256" key="2">
    <source>
        <dbReference type="ARBA" id="ARBA00022670"/>
    </source>
</evidence>
<dbReference type="InterPro" id="IPR050131">
    <property type="entry name" value="Peptidase_S8_subtilisin-like"/>
</dbReference>
<dbReference type="Pfam" id="PF00082">
    <property type="entry name" value="Peptidase_S8"/>
    <property type="match status" value="1"/>
</dbReference>
<dbReference type="Gene3D" id="3.40.50.200">
    <property type="entry name" value="Peptidase S8/S53 domain"/>
    <property type="match status" value="1"/>
</dbReference>
<dbReference type="Proteomes" id="UP000751190">
    <property type="component" value="Unassembled WGS sequence"/>
</dbReference>
<keyword evidence="8" id="KW-1133">Transmembrane helix</keyword>
<dbReference type="InterPro" id="IPR015500">
    <property type="entry name" value="Peptidase_S8_subtilisin-rel"/>
</dbReference>
<dbReference type="FunFam" id="3.40.50.200:FF:000014">
    <property type="entry name" value="Proteinase K"/>
    <property type="match status" value="1"/>
</dbReference>
<dbReference type="EMBL" id="JAGTXO010000014">
    <property type="protein sequence ID" value="KAG8463925.1"/>
    <property type="molecule type" value="Genomic_DNA"/>
</dbReference>
<comment type="caution">
    <text evidence="11">The sequence shown here is derived from an EMBL/GenBank/DDBJ whole genome shotgun (WGS) entry which is preliminary data.</text>
</comment>
<accession>A0A8J6CBP9</accession>
<dbReference type="PRINTS" id="PR00723">
    <property type="entry name" value="SUBTILISIN"/>
</dbReference>
<evidence type="ECO:0000256" key="5">
    <source>
        <dbReference type="PROSITE-ProRule" id="PRU01240"/>
    </source>
</evidence>
<feature type="transmembrane region" description="Helical" evidence="8">
    <location>
        <begin position="678"/>
        <end position="703"/>
    </location>
</feature>
<dbReference type="GO" id="GO:0006508">
    <property type="term" value="P:proteolysis"/>
    <property type="evidence" value="ECO:0007669"/>
    <property type="project" value="UniProtKB-KW"/>
</dbReference>
<keyword evidence="12" id="KW-1185">Reference proteome</keyword>
<feature type="active site" description="Charge relay system" evidence="5">
    <location>
        <position position="140"/>
    </location>
</feature>
<feature type="signal peptide" evidence="9">
    <location>
        <begin position="1"/>
        <end position="26"/>
    </location>
</feature>
<organism evidence="11 12">
    <name type="scientific">Diacronema lutheri</name>
    <name type="common">Unicellular marine alga</name>
    <name type="synonym">Monochrysis lutheri</name>
    <dbReference type="NCBI Taxonomy" id="2081491"/>
    <lineage>
        <taxon>Eukaryota</taxon>
        <taxon>Haptista</taxon>
        <taxon>Haptophyta</taxon>
        <taxon>Pavlovophyceae</taxon>
        <taxon>Pavlovales</taxon>
        <taxon>Pavlovaceae</taxon>
        <taxon>Diacronema</taxon>
    </lineage>
</organism>
<feature type="chain" id="PRO_5035323660" description="Peptidase S8/S53 domain-containing protein" evidence="9">
    <location>
        <begin position="27"/>
        <end position="981"/>
    </location>
</feature>
<evidence type="ECO:0000313" key="11">
    <source>
        <dbReference type="EMBL" id="KAG8463925.1"/>
    </source>
</evidence>
<dbReference type="InterPro" id="IPR036852">
    <property type="entry name" value="Peptidase_S8/S53_dom_sf"/>
</dbReference>
<gene>
    <name evidence="11" type="ORF">KFE25_000093</name>
</gene>
<dbReference type="GO" id="GO:0005615">
    <property type="term" value="C:extracellular space"/>
    <property type="evidence" value="ECO:0007669"/>
    <property type="project" value="TreeGrafter"/>
</dbReference>
<dbReference type="OrthoDB" id="206201at2759"/>
<evidence type="ECO:0000256" key="9">
    <source>
        <dbReference type="SAM" id="SignalP"/>
    </source>
</evidence>
<keyword evidence="3 5" id="KW-0378">Hydrolase</keyword>
<dbReference type="InterPro" id="IPR023827">
    <property type="entry name" value="Peptidase_S8_Asp-AS"/>
</dbReference>
<evidence type="ECO:0000256" key="7">
    <source>
        <dbReference type="SAM" id="MobiDB-lite"/>
    </source>
</evidence>
<evidence type="ECO:0000313" key="12">
    <source>
        <dbReference type="Proteomes" id="UP000751190"/>
    </source>
</evidence>
<proteinExistence type="inferred from homology"/>
<evidence type="ECO:0000259" key="10">
    <source>
        <dbReference type="Pfam" id="PF00082"/>
    </source>
</evidence>
<feature type="active site" description="Charge relay system" evidence="5">
    <location>
        <position position="173"/>
    </location>
</feature>
<dbReference type="PROSITE" id="PS00138">
    <property type="entry name" value="SUBTILASE_SER"/>
    <property type="match status" value="1"/>
</dbReference>
<dbReference type="PROSITE" id="PS51892">
    <property type="entry name" value="SUBTILASE"/>
    <property type="match status" value="1"/>
</dbReference>
<dbReference type="AlphaFoldDB" id="A0A8J6CBP9"/>
<comment type="similarity">
    <text evidence="1 5 6">Belongs to the peptidase S8 family.</text>
</comment>
<keyword evidence="2 5" id="KW-0645">Protease</keyword>
<evidence type="ECO:0000256" key="8">
    <source>
        <dbReference type="SAM" id="Phobius"/>
    </source>
</evidence>
<dbReference type="InterPro" id="IPR000209">
    <property type="entry name" value="Peptidase_S8/S53_dom"/>
</dbReference>
<evidence type="ECO:0000256" key="3">
    <source>
        <dbReference type="ARBA" id="ARBA00022801"/>
    </source>
</evidence>
<dbReference type="InterPro" id="IPR023828">
    <property type="entry name" value="Peptidase_S8_Ser-AS"/>
</dbReference>
<name>A0A8J6CBP9_DIALT</name>
<protein>
    <recommendedName>
        <fullName evidence="10">Peptidase S8/S53 domain-containing protein</fullName>
    </recommendedName>
</protein>
<evidence type="ECO:0000256" key="4">
    <source>
        <dbReference type="ARBA" id="ARBA00022825"/>
    </source>
</evidence>
<keyword evidence="9" id="KW-0732">Signal</keyword>
<dbReference type="PROSITE" id="PS00136">
    <property type="entry name" value="SUBTILASE_ASP"/>
    <property type="match status" value="1"/>
</dbReference>